<name>A0A7T2S7L5_DELAC</name>
<dbReference type="RefSeq" id="WP_197956908.1">
    <property type="nucleotide sequence ID" value="NZ_CP065668.1"/>
</dbReference>
<proteinExistence type="predicted"/>
<dbReference type="AlphaFoldDB" id="A0A7T2S7L5"/>
<evidence type="ECO:0000313" key="2">
    <source>
        <dbReference type="Proteomes" id="UP000594778"/>
    </source>
</evidence>
<accession>A0A7T2S7L5</accession>
<dbReference type="Proteomes" id="UP000594778">
    <property type="component" value="Chromosome"/>
</dbReference>
<protein>
    <submittedName>
        <fullName evidence="1">Uncharacterized protein</fullName>
    </submittedName>
</protein>
<reference evidence="1 2" key="1">
    <citation type="submission" date="2020-12" db="EMBL/GenBank/DDBJ databases">
        <title>FDA dAtabase for Regulatory Grade micrObial Sequences (FDA-ARGOS): Supporting development and validation of Infectious Disease Dx tests.</title>
        <authorList>
            <person name="Sproer C."/>
            <person name="Gronow S."/>
            <person name="Severitt S."/>
            <person name="Schroder I."/>
            <person name="Tallon L."/>
            <person name="Sadzewicz L."/>
            <person name="Zhao X."/>
            <person name="Boylan J."/>
            <person name="Ott S."/>
            <person name="Bowen H."/>
            <person name="Vavikolanu K."/>
            <person name="Mehta A."/>
            <person name="Aluvathingal J."/>
            <person name="Nadendla S."/>
            <person name="Lowell S."/>
            <person name="Myers T."/>
            <person name="Yan Y."/>
            <person name="Sichtig H."/>
        </authorList>
    </citation>
    <scope>NUCLEOTIDE SEQUENCE [LARGE SCALE GENOMIC DNA]</scope>
    <source>
        <strain evidence="1 2">FDAARGOS_909</strain>
    </source>
</reference>
<evidence type="ECO:0000313" key="1">
    <source>
        <dbReference type="EMBL" id="QPS10380.1"/>
    </source>
</evidence>
<organism evidence="1 2">
    <name type="scientific">Delftia acidovorans</name>
    <name type="common">Pseudomonas acidovorans</name>
    <name type="synonym">Comamonas acidovorans</name>
    <dbReference type="NCBI Taxonomy" id="80866"/>
    <lineage>
        <taxon>Bacteria</taxon>
        <taxon>Pseudomonadati</taxon>
        <taxon>Pseudomonadota</taxon>
        <taxon>Betaproteobacteria</taxon>
        <taxon>Burkholderiales</taxon>
        <taxon>Comamonadaceae</taxon>
        <taxon>Delftia</taxon>
    </lineage>
</organism>
<dbReference type="EMBL" id="CP065668">
    <property type="protein sequence ID" value="QPS10380.1"/>
    <property type="molecule type" value="Genomic_DNA"/>
</dbReference>
<gene>
    <name evidence="1" type="ORF">I6G66_10435</name>
</gene>
<sequence>MAETAHLTHRFAPGLRFDGLWNYAARTPSGRTYWARLPATRAGGVAAADPQRAWWCVRQCVAVLNRRPWHSAHLPSGLPAQPECGDVALALGAMLEDWNVKVLHEPSTQAPLLRSTDALLAGGCSLLQLQAEDSSDGAQAVFWAWVIGVEMHERLQRAKRISAFEMPGRPRALLVWPFGSPLAWNHALRVTVDDKGLCDAQGIDARGSRYQCTATITLEPLSNDLANNDRFS</sequence>